<dbReference type="Gene3D" id="3.30.420.240">
    <property type="match status" value="1"/>
</dbReference>
<dbReference type="InterPro" id="IPR027434">
    <property type="entry name" value="Homing_endonucl"/>
</dbReference>
<accession>A0A414NWF6</accession>
<dbReference type="GO" id="GO:0030908">
    <property type="term" value="P:protein splicing"/>
    <property type="evidence" value="ECO:0007669"/>
    <property type="project" value="InterPro"/>
</dbReference>
<dbReference type="PROSITE" id="PS50819">
    <property type="entry name" value="INTEIN_ENDONUCLEASE"/>
    <property type="match status" value="1"/>
</dbReference>
<dbReference type="InterPro" id="IPR004042">
    <property type="entry name" value="Intein_endonuc_central"/>
</dbReference>
<protein>
    <recommendedName>
        <fullName evidence="1">DOD-type homing endonuclease domain-containing protein</fullName>
    </recommendedName>
</protein>
<dbReference type="InterPro" id="IPR036844">
    <property type="entry name" value="Hint_dom_sf"/>
</dbReference>
<evidence type="ECO:0000313" key="2">
    <source>
        <dbReference type="EMBL" id="RHF51468.1"/>
    </source>
</evidence>
<feature type="domain" description="DOD-type homing endonuclease" evidence="1">
    <location>
        <begin position="201"/>
        <end position="320"/>
    </location>
</feature>
<dbReference type="OrthoDB" id="9775154at2"/>
<dbReference type="SUPFAM" id="SSF55608">
    <property type="entry name" value="Homing endonucleases"/>
    <property type="match status" value="1"/>
</dbReference>
<dbReference type="SUPFAM" id="SSF51294">
    <property type="entry name" value="Hedgehog/intein (Hint) domain"/>
    <property type="match status" value="1"/>
</dbReference>
<reference evidence="2 3" key="1">
    <citation type="submission" date="2018-08" db="EMBL/GenBank/DDBJ databases">
        <title>A genome reference for cultivated species of the human gut microbiota.</title>
        <authorList>
            <person name="Zou Y."/>
            <person name="Xue W."/>
            <person name="Luo G."/>
        </authorList>
    </citation>
    <scope>NUCLEOTIDE SEQUENCE [LARGE SCALE GENOMIC DNA]</scope>
    <source>
        <strain evidence="2 3">AM25-21AC</strain>
    </source>
</reference>
<proteinExistence type="predicted"/>
<organism evidence="2 3">
    <name type="scientific">Mitsuokella multacida</name>
    <dbReference type="NCBI Taxonomy" id="52226"/>
    <lineage>
        <taxon>Bacteria</taxon>
        <taxon>Bacillati</taxon>
        <taxon>Bacillota</taxon>
        <taxon>Negativicutes</taxon>
        <taxon>Selenomonadales</taxon>
        <taxon>Selenomonadaceae</taxon>
        <taxon>Mitsuokella</taxon>
    </lineage>
</organism>
<sequence length="822" mass="92877">MSKTFADLVAFLASFSHDPYRFVLAAFPWGEGELAGKSGPDDWQRDVLNDIRDGLRTPDSVIREAVASGNGIGKAQRLTDVIDTPDGPRTWGDIRPGDYVFGSDGNATKVIQCRRYKSIPFYRVGFDDGAYLDVSSGHLWAVKGRNERRRGKDWRVMSTLDILQAGVTRKAGSNPHAKQWEIPIQGAAAYPAQAVDVPPYYLGVWIGDGGVGSSRYTKPYPEIQENLEALGLACNRCDGDVVYVHGMGAGLRSYGLLNLRSSERFIPDAYKYNKAEVRRDVLRGLMDTDGEVNKAGSLIYSTTSRQLADDVMWMARSLGGKARMQPTNKQGWYYKDGKRVDCRDCYRITMTLPFNPFSIKHRKERYKADIQHRYRARYIASIEPIGEYDGMCITVDNKDGLYQARDFIVTHNSAIVSWIIIWAMATHEDTRGVVTANTEAQLRAKTWAELSKWYRLFIAKDMFHFTATSIFCVQEGHERTWRVDAIPWSKDNPEAFAGLHNQGKRILMLFDEASAIYDEIWNVAEGAMTDSDTEIIWCAFGNPTRPQGKFYECFHGAKAMWHTRQIDSRNVKISNKQQLREWEEQYGEDSDFFKVHVRGIFPSASDNQLISRQLVDVALRRELEQKLYKFAPVIIGVDPAWTGGDMLAIVIRQGLYSKVLELIPKNDNDLAVGRKIAKYQDDYGATAVFIDMGYGTGIYSVGRDMGRSGWRLVSFAEVADSDEYANKRAEMWAEVKKWLEEGGSIDDEGLADELTGPEAYINRKGKLQLESKDEMKKRGLASPNMADALALTFAFPVHIDGSRNAKYRRARRNGKLRRVGTL</sequence>
<dbReference type="GO" id="GO:0004519">
    <property type="term" value="F:endonuclease activity"/>
    <property type="evidence" value="ECO:0007669"/>
    <property type="project" value="InterPro"/>
</dbReference>
<comment type="caution">
    <text evidence="2">The sequence shown here is derived from an EMBL/GenBank/DDBJ whole genome shotgun (WGS) entry which is preliminary data.</text>
</comment>
<dbReference type="Proteomes" id="UP000283442">
    <property type="component" value="Unassembled WGS sequence"/>
</dbReference>
<dbReference type="Gene3D" id="3.10.28.10">
    <property type="entry name" value="Homing endonucleases"/>
    <property type="match status" value="1"/>
</dbReference>
<evidence type="ECO:0000313" key="3">
    <source>
        <dbReference type="Proteomes" id="UP000283442"/>
    </source>
</evidence>
<dbReference type="Gene3D" id="3.40.50.300">
    <property type="entry name" value="P-loop containing nucleotide triphosphate hydrolases"/>
    <property type="match status" value="1"/>
</dbReference>
<name>A0A414NWF6_9FIRM</name>
<dbReference type="AlphaFoldDB" id="A0A414NWF6"/>
<dbReference type="InterPro" id="IPR007869">
    <property type="entry name" value="Homing_endonuc_PI-Sce"/>
</dbReference>
<dbReference type="EMBL" id="QRHE01000006">
    <property type="protein sequence ID" value="RHF51468.1"/>
    <property type="molecule type" value="Genomic_DNA"/>
</dbReference>
<evidence type="ECO:0000259" key="1">
    <source>
        <dbReference type="PROSITE" id="PS50819"/>
    </source>
</evidence>
<gene>
    <name evidence="2" type="ORF">DW674_06805</name>
</gene>
<dbReference type="InterPro" id="IPR027417">
    <property type="entry name" value="P-loop_NTPase"/>
</dbReference>
<dbReference type="GO" id="GO:0003677">
    <property type="term" value="F:DNA binding"/>
    <property type="evidence" value="ECO:0007669"/>
    <property type="project" value="InterPro"/>
</dbReference>
<dbReference type="Pfam" id="PF05204">
    <property type="entry name" value="Hom_end"/>
    <property type="match status" value="1"/>
</dbReference>